<evidence type="ECO:0000313" key="2">
    <source>
        <dbReference type="EMBL" id="STX31204.1"/>
    </source>
</evidence>
<dbReference type="Proteomes" id="UP000255066">
    <property type="component" value="Unassembled WGS sequence"/>
</dbReference>
<evidence type="ECO:0000313" key="4">
    <source>
        <dbReference type="Proteomes" id="UP000255066"/>
    </source>
</evidence>
<evidence type="ECO:0000313" key="3">
    <source>
        <dbReference type="Proteomes" id="UP000054735"/>
    </source>
</evidence>
<gene>
    <name evidence="1" type="ORF">Lbir_2688</name>
    <name evidence="2" type="ORF">NCTC12437_00974</name>
</gene>
<name>A0A378IG73_9GAMM</name>
<accession>A0A378IG73</accession>
<reference evidence="1 3" key="1">
    <citation type="submission" date="2015-11" db="EMBL/GenBank/DDBJ databases">
        <title>Genomic analysis of 38 Legionella species identifies large and diverse effector repertoires.</title>
        <authorList>
            <person name="Burstein D."/>
            <person name="Amaro F."/>
            <person name="Zusman T."/>
            <person name="Lifshitz Z."/>
            <person name="Cohen O."/>
            <person name="Gilbert J.A."/>
            <person name="Pupko T."/>
            <person name="Shuman H.A."/>
            <person name="Segal G."/>
        </authorList>
    </citation>
    <scope>NUCLEOTIDE SEQUENCE [LARGE SCALE GENOMIC DNA]</scope>
    <source>
        <strain evidence="1 3">CDC#1407-AL-14</strain>
    </source>
</reference>
<dbReference type="EMBL" id="LNXT01000048">
    <property type="protein sequence ID" value="KTC68086.1"/>
    <property type="molecule type" value="Genomic_DNA"/>
</dbReference>
<dbReference type="AlphaFoldDB" id="A0A378IG73"/>
<reference evidence="2 4" key="2">
    <citation type="submission" date="2018-06" db="EMBL/GenBank/DDBJ databases">
        <authorList>
            <consortium name="Pathogen Informatics"/>
            <person name="Doyle S."/>
        </authorList>
    </citation>
    <scope>NUCLEOTIDE SEQUENCE [LARGE SCALE GENOMIC DNA]</scope>
    <source>
        <strain evidence="2 4">NCTC12437</strain>
    </source>
</reference>
<protein>
    <submittedName>
        <fullName evidence="2">Uncharacterized protein</fullName>
    </submittedName>
</protein>
<organism evidence="2 4">
    <name type="scientific">Legionella birminghamensis</name>
    <dbReference type="NCBI Taxonomy" id="28083"/>
    <lineage>
        <taxon>Bacteria</taxon>
        <taxon>Pseudomonadati</taxon>
        <taxon>Pseudomonadota</taxon>
        <taxon>Gammaproteobacteria</taxon>
        <taxon>Legionellales</taxon>
        <taxon>Legionellaceae</taxon>
        <taxon>Legionella</taxon>
    </lineage>
</organism>
<dbReference type="EMBL" id="UGNW01000001">
    <property type="protein sequence ID" value="STX31204.1"/>
    <property type="molecule type" value="Genomic_DNA"/>
</dbReference>
<evidence type="ECO:0000313" key="1">
    <source>
        <dbReference type="EMBL" id="KTC68086.1"/>
    </source>
</evidence>
<keyword evidence="3" id="KW-1185">Reference proteome</keyword>
<proteinExistence type="predicted"/>
<dbReference type="Proteomes" id="UP000054735">
    <property type="component" value="Unassembled WGS sequence"/>
</dbReference>
<sequence length="610" mass="69917">MTMPKVVEFIQYIPKGQNSQNSQNSQNAGDSLRKYIPQTELDQYSTDPLFLQLMDIPIKRFQYEKAAELIGNFIKANAKENDKSSLEDAVEKRIIECFHRVMRLPKNVFVQELGKEQISIHVNPLLDIFLSQFSDALRLNSKAKERECNFNEAFRLFCRMLAIKAVLTCQNVPLPLTAAQEASPRDVKRSFKNLEKRAAEKLGSAAPSELPQLKYNESLGLLANGKMASGYFMDSRRLEARYSQKKLSPALAWKDTQTKMSLFENTLKRYLRELEKPCREGSQRRISNKLLIKDIIGRRGCGQFSPQLTIDILQYLQCVYSPLVIRSVMDNSAGWGDRFTAFMACPQIEWIMVNDIADLQPIYQRMRQFFKSQKNIAYLRKPLEDIQPEDLPWRNGGPMRFDALISSPPTTQECYGDFEGQACQVYKTPREYIDKFLVRLVHCAQVVLKASGVVAYEIKGNGSSVKHKEFKYDYSGELYKCFTQNPSLFSNARMTLIEYTGFSKGRYGTEGTYLVSAQYTPVMPAQLLDRLPIPEPSSNSYSEGVKRKRDGFNEHQGNMPKQPRYPEKAEELVIKPDEQFRRRILIKFGLFKPDLDCDQPVCPKALAPAS</sequence>